<dbReference type="PROSITE" id="PS50279">
    <property type="entry name" value="BPTI_KUNITZ_2"/>
    <property type="match status" value="2"/>
</dbReference>
<dbReference type="SMART" id="SM00131">
    <property type="entry name" value="KU"/>
    <property type="match status" value="2"/>
</dbReference>
<dbReference type="GeneTree" id="ENSGT00940000156462"/>
<dbReference type="PANTHER" id="PTHR24020">
    <property type="entry name" value="COLLAGEN ALPHA"/>
    <property type="match status" value="1"/>
</dbReference>
<dbReference type="GO" id="GO:0007155">
    <property type="term" value="P:cell adhesion"/>
    <property type="evidence" value="ECO:0007669"/>
    <property type="project" value="UniProtKB-KW"/>
</dbReference>
<comment type="subcellular location">
    <subcellularLocation>
        <location evidence="1">Secreted</location>
        <location evidence="1">Extracellular space</location>
        <location evidence="1">Extracellular matrix</location>
    </subcellularLocation>
</comment>
<dbReference type="InterPro" id="IPR002035">
    <property type="entry name" value="VWF_A"/>
</dbReference>
<feature type="compositionally biased region" description="Polar residues" evidence="9">
    <location>
        <begin position="2107"/>
        <end position="2116"/>
    </location>
</feature>
<dbReference type="InterPro" id="IPR002223">
    <property type="entry name" value="Kunitz_BPTI"/>
</dbReference>
<dbReference type="CDD" id="cd01450">
    <property type="entry name" value="vWFA_subfamily_ECM"/>
    <property type="match status" value="2"/>
</dbReference>
<reference evidence="13" key="2">
    <citation type="submission" date="2025-09" db="UniProtKB">
        <authorList>
            <consortium name="Ensembl"/>
        </authorList>
    </citation>
    <scope>IDENTIFICATION</scope>
</reference>
<feature type="domain" description="VWFA" evidence="10">
    <location>
        <begin position="781"/>
        <end position="953"/>
    </location>
</feature>
<evidence type="ECO:0000256" key="3">
    <source>
        <dbReference type="ARBA" id="ARBA00022530"/>
    </source>
</evidence>
<evidence type="ECO:0000259" key="11">
    <source>
        <dbReference type="PROSITE" id="PS50279"/>
    </source>
</evidence>
<dbReference type="InterPro" id="IPR003961">
    <property type="entry name" value="FN3_dom"/>
</dbReference>
<feature type="domain" description="BPTI/Kunitz inhibitor" evidence="11">
    <location>
        <begin position="3030"/>
        <end position="3080"/>
    </location>
</feature>
<protein>
    <submittedName>
        <fullName evidence="13">Collagen type VI alpha 3 chain</fullName>
    </submittedName>
</protein>
<dbReference type="SUPFAM" id="SSF53300">
    <property type="entry name" value="vWA-like"/>
    <property type="match status" value="12"/>
</dbReference>
<dbReference type="FunFam" id="3.40.50.410:FF:000016">
    <property type="entry name" value="Collagen type VI alpha 3 chain"/>
    <property type="match status" value="1"/>
</dbReference>
<organism evidence="13 14">
    <name type="scientific">Maylandia zebra</name>
    <name type="common">zebra mbuna</name>
    <dbReference type="NCBI Taxonomy" id="106582"/>
    <lineage>
        <taxon>Eukaryota</taxon>
        <taxon>Metazoa</taxon>
        <taxon>Chordata</taxon>
        <taxon>Craniata</taxon>
        <taxon>Vertebrata</taxon>
        <taxon>Euteleostomi</taxon>
        <taxon>Actinopterygii</taxon>
        <taxon>Neopterygii</taxon>
        <taxon>Teleostei</taxon>
        <taxon>Neoteleostei</taxon>
        <taxon>Acanthomorphata</taxon>
        <taxon>Ovalentaria</taxon>
        <taxon>Cichlomorphae</taxon>
        <taxon>Cichliformes</taxon>
        <taxon>Cichlidae</taxon>
        <taxon>African cichlids</taxon>
        <taxon>Pseudocrenilabrinae</taxon>
        <taxon>Haplochromini</taxon>
        <taxon>Maylandia</taxon>
        <taxon>Maylandia zebra complex</taxon>
    </lineage>
</organism>
<dbReference type="PROSITE" id="PS50853">
    <property type="entry name" value="FN3"/>
    <property type="match status" value="1"/>
</dbReference>
<dbReference type="FunFam" id="3.40.50.410:FF:000021">
    <property type="entry name" value="Collagen, type VI, alpha 3"/>
    <property type="match status" value="1"/>
</dbReference>
<feature type="domain" description="Fibronectin type-III" evidence="12">
    <location>
        <begin position="2828"/>
        <end position="2917"/>
    </location>
</feature>
<dbReference type="PROSITE" id="PS50234">
    <property type="entry name" value="VWFA"/>
    <property type="match status" value="11"/>
</dbReference>
<dbReference type="CDD" id="cd00063">
    <property type="entry name" value="FN3"/>
    <property type="match status" value="1"/>
</dbReference>
<feature type="domain" description="VWFA" evidence="10">
    <location>
        <begin position="1392"/>
        <end position="1568"/>
    </location>
</feature>
<dbReference type="GO" id="GO:0004867">
    <property type="term" value="F:serine-type endopeptidase inhibitor activity"/>
    <property type="evidence" value="ECO:0007669"/>
    <property type="project" value="InterPro"/>
</dbReference>
<dbReference type="SMART" id="SM00327">
    <property type="entry name" value="VWA"/>
    <property type="match status" value="12"/>
</dbReference>
<dbReference type="SUPFAM" id="SSF57362">
    <property type="entry name" value="BPTI-like"/>
    <property type="match status" value="2"/>
</dbReference>
<dbReference type="Pfam" id="PF00092">
    <property type="entry name" value="VWA"/>
    <property type="match status" value="11"/>
</dbReference>
<proteinExistence type="predicted"/>
<sequence length="3096" mass="336461">MRDFVERVVEKINVGENKDHVSVVQYSREPEVHFYLNTYTTREDVVDSVRGLRHRGGRPLNTGAALQYVRDNVFTNSSGSRRLQGVPQILILLTGGRSFDNVDSPGSALKQQGIYVIGIGTRTSDARELQKISYEPSYALSVSEFTDLPSVQEQLSSVMSKVIVRATPMTPTVTVVRQPAGRDVVFLLDGSDATRSGFPAMRDLVQKQVDTLSVDDGKDRVSVVQYSSDPAVQFYLNTYTTKREVLDSVRGLRHKGGRPLNTGAALRYLRDNVFTASAGSRRPSGVPQVLILITGGRSFDSIDEPASALKQLGVLTIAIGTRGSDPRELQTITGKPSYALSVSELTDLPKVQQQLESSVEAAVFEVTPELPTVIASRDRKDIVFLLDGSDGTRNGFPAMRDFVERVVEKINVGENKDHVSVVQYSREPGVHFYLNTYTTREDVVDSVRGLRHRGGRPLNTGAALQYVRDNVFTNSSGSRRLQGVPQILILLTGGRSFDNVDSPASALKQQGIYVIGIGTRTSDARELQKISYEPSYALSVSEFTDLPSVQEQLSSVMSKVIVRATPMTPTVTVVRQPAGRDVVFLLDGSDATRSGFPAMRDFVQKQVDTLSVDDGKDRVSVVQYSSDPAIQFYLNTYTTKREVLDSVRGLRHKGGRPLNTGAALRYLRDNVFTASAGSRRPSGVPQVLILITGGRSFDSIDEPASALKQLGVLTIAIGTRGSDPRELQTITGEPSHAVSVSEFTDLPNVQEQLSSVLSTVPMRVTPLTPTVTVVRQPAGRDVVFLLDGSDATRSGFPAMRDFVQKQVDTLSVDDGKDRVSVVQYSSDPAIQFYLNTYTTKREVLDSVRGLRHKGGRPLNTGAALRYLKDNVFTASAGSRRPSGVPQVLILITGGRSFDSIDEPASALKQLGVLTIAIGTRGSDPRELQTITGEPSYALSVSELTDLPKVQQQLESFVEVAVIEVTPELPTIIAASQGPKKDVVFLVDGSDGVGREFPIIQEFIRRVVESLNVGENKIRVGVVQYGDTARANMYLNTHTTKEGVLNGIKGMRKQGGTQRNLGQALQFLNQDILTAARGSRKQDGVPQFVIVVSSGPSTDDVRRAASSLKQSRVLPFSIGTRDVNPTELRVVSYISNYAHVIDDLPGLYTVQEELINKLTELSDEDISRLRPEFPTYEAPVPSVPTGGEKRDVVFLIDGTTAVRSEFPSIRDMIGRVVEKLDVGLDKVRVSVVQYSDDPKIEFLLNAHSTKNEVLQAVSRLRNKGGNNLNTGRALEFVARRVYQRSGGSRLEERVPQFLILVTAGKSTDDVSSSANELKKSLIAPLAIGTRNADQDELRQISMKPELVYTVDSLRDFSKVEKQLIDSVKKISTDDITEIYTRVPEVILDLGKKDIIFLIDGSDNTDSEGIAHIRDFILKIVEQLDVQPDKIRVALVQYADKVKTEFSLNSHNNKAAVLSAIRRLRQMGGRSSDLADAIDHVLRFELNSFAGARPTEASQHLVVLTGGRSPQDVSLYGPLLKTSRVNCIGIGADRADTRQLMSISKSSADVIQVSKFSNLPTIKDKFINRLNVVEDTPGYDTPTPGLPPSKKADIVFLVDGSINVGREDFKEIMIFINNLIDLFFTERDNLQIGLAHYAEDVNDGFYLNTYSNRDDMLNALGQIEYKGGRRLNTGAALRTIQDVYFSKQRGSRADEGTPQILITVTGGNSADDSKSAVLGLKNKGVRVFAVGVGNIQNELENLASEPSMVARASTVQELSELNEQILETLDDEVKGKLCVGAKELAKTSNIEVLVGFDVSAQNIFSSQTNLQSKMEAILQRISKMASISCSDGQIPSVQVGMLAMDSASEPVQLDFTTNPDELFEAFRALRSRGPFVLNGKTISAYTNRFKVRQDDTVKVVIHLTDGIDAPYAEMKRRVEELRLSGVNSFILVGLEGVPNLEEASLLEFGRGFRYTRPLRLNIMDLDYELLEELDNIAEREICGVPCKCTGNRGDRGGVGQPGSKGGPGLSGSQGHPGDEGGPGERGPPGVNGTQGFQGCPGQRGVKGSRGYSGEKGEAGELGLDGINGEEGKSGVAGPPGERGNPGRRGPKGAKGQTGDIGQQGIRGNPGTTGQDNNQAGPKGDPGDAGPAGEPGQDGRRGGPGEPGRRGPNGRRGSLGPAGNVGGPGSPGVQGESGIDGPRGPPGPNSAPGARGEDGNPGPRGPGGTPGPSGEKGRRGPLGRKGEPGEPGPKGDVGPPGPFGEPGEDGRDGFGVQGPKGRKGDEGFPGFPGPKGAAGDPGTSGGPGSRGNRGQRGVSGDIGTQGQKGEVGYPGPYGIKGQRGQGAVQCDLVRKIRDNCPCCFGKQECPLYPTELAFALDISQGLGRPVFNNMRDTVLNIVRKITIAESNCPRGARVALTLYNNEVTTEVRFADAMKKRALEERIEGLQIPQTRKPRNLETAMNFVAQNTFKRIRSGFLIRKVAIFFVGDQVGRPQAITRAALRLHNAGIATLLLVRQEDRALSRAVQANNTALAQVIVLPNANSPQYNSVIQKVMNCHVCLDFCSPDQICDYVPPTAGRDRRSFTSDVDIDIAFVMDSSESTYPTVFAEIKHYISYMVEHLHVSSNPTSSANHARVSVIQQAPYEFLNNKSGSPLHVDIGLTEHTSAQDIIKFLVEKTPQLEGGRALAEAIERTVDQVFEKAPVQRDKKVLILFVTGSVEQDQEQLIRIATEVKCRGYFLVIFGVGETLSAKDASVLSNMASEPSDVFFKQLKSSSDFYDRNIQTFGQLLPKYISIENAFHMSPEVSKNCKWFQNDQPLKNPFTPSQEVEKHQKHHENHQAVHERKHKDAEELHVSNVTSSSLKLRWSRPDAKLFVYFEVVVVRLHDHALVLKTNVSGTELAVDNLESAQMYQAVVTAYTAEGQIVSTLKGVITTKAAEHKLASQNTSTPNTTPLDKPETVNELAGPCSLDYDPGMPCKDYEAKWFFDRKNGFCVQFWYGGCGGNGNRFDSEALCLKNCVRSVGEPQPMVKQVEQVEVLPDPAAFTAVDICQLPQEEGTCAKFVLKWHYDAANKSCMRFWYGGCGGNQNRFDTYEQCVKACGKPEPVNQRVIATIKT</sequence>
<dbReference type="InterPro" id="IPR036116">
    <property type="entry name" value="FN3_sf"/>
</dbReference>
<evidence type="ECO:0000256" key="5">
    <source>
        <dbReference type="ARBA" id="ARBA00022737"/>
    </source>
</evidence>
<feature type="compositionally biased region" description="Gly residues" evidence="9">
    <location>
        <begin position="2160"/>
        <end position="2169"/>
    </location>
</feature>
<feature type="compositionally biased region" description="Gly residues" evidence="9">
    <location>
        <begin position="2279"/>
        <end position="2288"/>
    </location>
</feature>
<dbReference type="InterPro" id="IPR036880">
    <property type="entry name" value="Kunitz_BPTI_sf"/>
</dbReference>
<evidence type="ECO:0000256" key="2">
    <source>
        <dbReference type="ARBA" id="ARBA00022525"/>
    </source>
</evidence>
<dbReference type="CDD" id="cd22629">
    <property type="entry name" value="Kunitz_collagen_alpha3_VI"/>
    <property type="match status" value="1"/>
</dbReference>
<evidence type="ECO:0000256" key="4">
    <source>
        <dbReference type="ARBA" id="ARBA00022729"/>
    </source>
</evidence>
<evidence type="ECO:0000259" key="12">
    <source>
        <dbReference type="PROSITE" id="PS50853"/>
    </source>
</evidence>
<feature type="domain" description="VWFA" evidence="10">
    <location>
        <begin position="183"/>
        <end position="355"/>
    </location>
</feature>
<keyword evidence="6" id="KW-0130">Cell adhesion</keyword>
<dbReference type="Proteomes" id="UP000265160">
    <property type="component" value="Unplaced"/>
</dbReference>
<feature type="domain" description="VWFA" evidence="10">
    <location>
        <begin position="1591"/>
        <end position="1767"/>
    </location>
</feature>
<dbReference type="InterPro" id="IPR050525">
    <property type="entry name" value="ECM_Assembly_Org"/>
</dbReference>
<evidence type="ECO:0000256" key="9">
    <source>
        <dbReference type="SAM" id="MobiDB-lite"/>
    </source>
</evidence>
<keyword evidence="14" id="KW-1185">Reference proteome</keyword>
<dbReference type="Pfam" id="PF00014">
    <property type="entry name" value="Kunitz_BPTI"/>
    <property type="match status" value="2"/>
</dbReference>
<dbReference type="PANTHER" id="PTHR24020:SF84">
    <property type="entry name" value="VWFA DOMAIN-CONTAINING PROTEIN"/>
    <property type="match status" value="1"/>
</dbReference>
<feature type="domain" description="VWFA" evidence="10">
    <location>
        <begin position="381"/>
        <end position="553"/>
    </location>
</feature>
<dbReference type="Pfam" id="PF00041">
    <property type="entry name" value="fn3"/>
    <property type="match status" value="1"/>
</dbReference>
<dbReference type="PRINTS" id="PR00453">
    <property type="entry name" value="VWFADOMAIN"/>
</dbReference>
<evidence type="ECO:0000256" key="7">
    <source>
        <dbReference type="ARBA" id="ARBA00023119"/>
    </source>
</evidence>
<dbReference type="PRINTS" id="PR00759">
    <property type="entry name" value="BASICPTASE"/>
</dbReference>
<feature type="domain" description="VWFA" evidence="10">
    <location>
        <begin position="1"/>
        <end position="155"/>
    </location>
</feature>
<feature type="compositionally biased region" description="Gly residues" evidence="9">
    <location>
        <begin position="1994"/>
        <end position="2009"/>
    </location>
</feature>
<dbReference type="FunFam" id="3.40.50.410:FF:000003">
    <property type="entry name" value="Collagen type VI alpha 3 chain"/>
    <property type="match status" value="9"/>
</dbReference>
<keyword evidence="4" id="KW-0732">Signal</keyword>
<accession>A0A3P9D2R0</accession>
<feature type="domain" description="VWFA" evidence="10">
    <location>
        <begin position="2570"/>
        <end position="2769"/>
    </location>
</feature>
<dbReference type="CDD" id="cd22635">
    <property type="entry name" value="Kunitz_papilin"/>
    <property type="match status" value="1"/>
</dbReference>
<evidence type="ECO:0000256" key="8">
    <source>
        <dbReference type="ARBA" id="ARBA00023157"/>
    </source>
</evidence>
<dbReference type="GO" id="GO:0005581">
    <property type="term" value="C:collagen trimer"/>
    <property type="evidence" value="ECO:0007669"/>
    <property type="project" value="UniProtKB-KW"/>
</dbReference>
<dbReference type="InterPro" id="IPR020901">
    <property type="entry name" value="Prtase_inh_Kunz-CS"/>
</dbReference>
<dbReference type="FunFam" id="4.10.410.10:FF:000020">
    <property type="entry name" value="Collagen, type VI, alpha 3"/>
    <property type="match status" value="2"/>
</dbReference>
<dbReference type="InterPro" id="IPR036465">
    <property type="entry name" value="vWFA_dom_sf"/>
</dbReference>
<reference evidence="13" key="1">
    <citation type="submission" date="2025-08" db="UniProtKB">
        <authorList>
            <consortium name="Ensembl"/>
        </authorList>
    </citation>
    <scope>IDENTIFICATION</scope>
</reference>
<keyword evidence="3" id="KW-0272">Extracellular matrix</keyword>
<evidence type="ECO:0000259" key="10">
    <source>
        <dbReference type="PROSITE" id="PS50234"/>
    </source>
</evidence>
<feature type="compositionally biased region" description="Basic and acidic residues" evidence="9">
    <location>
        <begin position="2134"/>
        <end position="2146"/>
    </location>
</feature>
<dbReference type="Gene3D" id="3.40.50.410">
    <property type="entry name" value="von Willebrand factor, type A domain"/>
    <property type="match status" value="11"/>
</dbReference>
<feature type="domain" description="VWFA" evidence="10">
    <location>
        <begin position="2352"/>
        <end position="2533"/>
    </location>
</feature>
<dbReference type="SUPFAM" id="SSF49265">
    <property type="entry name" value="Fibronectin type III"/>
    <property type="match status" value="1"/>
</dbReference>
<keyword evidence="2" id="KW-0964">Secreted</keyword>
<feature type="compositionally biased region" description="Low complexity" evidence="9">
    <location>
        <begin position="2117"/>
        <end position="2132"/>
    </location>
</feature>
<evidence type="ECO:0000256" key="1">
    <source>
        <dbReference type="ARBA" id="ARBA00004498"/>
    </source>
</evidence>
<feature type="domain" description="VWFA" evidence="10">
    <location>
        <begin position="1190"/>
        <end position="1366"/>
    </location>
</feature>
<keyword evidence="7" id="KW-0176">Collagen</keyword>
<evidence type="ECO:0000313" key="13">
    <source>
        <dbReference type="Ensembl" id="ENSMZEP00005028863.1"/>
    </source>
</evidence>
<dbReference type="PROSITE" id="PS00280">
    <property type="entry name" value="BPTI_KUNITZ_1"/>
    <property type="match status" value="2"/>
</dbReference>
<feature type="domain" description="VWFA" evidence="10">
    <location>
        <begin position="981"/>
        <end position="1157"/>
    </location>
</feature>
<dbReference type="Ensembl" id="ENSMZET00005029776.1">
    <property type="protein sequence ID" value="ENSMZEP00005028863.1"/>
    <property type="gene ID" value="ENSMZEG00005021527.1"/>
</dbReference>
<feature type="domain" description="VWFA" evidence="10">
    <location>
        <begin position="581"/>
        <end position="753"/>
    </location>
</feature>
<dbReference type="Gene3D" id="2.60.40.10">
    <property type="entry name" value="Immunoglobulins"/>
    <property type="match status" value="1"/>
</dbReference>
<evidence type="ECO:0000313" key="14">
    <source>
        <dbReference type="Proteomes" id="UP000265160"/>
    </source>
</evidence>
<keyword evidence="5" id="KW-0677">Repeat</keyword>
<dbReference type="InterPro" id="IPR013783">
    <property type="entry name" value="Ig-like_fold"/>
</dbReference>
<feature type="region of interest" description="Disordered" evidence="9">
    <location>
        <begin position="1990"/>
        <end position="2309"/>
    </location>
</feature>
<feature type="domain" description="BPTI/Kunitz inhibitor" evidence="11">
    <location>
        <begin position="2947"/>
        <end position="2998"/>
    </location>
</feature>
<keyword evidence="8" id="KW-1015">Disulfide bond</keyword>
<evidence type="ECO:0000256" key="6">
    <source>
        <dbReference type="ARBA" id="ARBA00022889"/>
    </source>
</evidence>
<dbReference type="Gene3D" id="4.10.410.10">
    <property type="entry name" value="Pancreatic trypsin inhibitor Kunitz domain"/>
    <property type="match status" value="2"/>
</dbReference>
<name>A0A3P9D2R0_9CICH</name>